<geneLocation type="mitochondrion" evidence="2"/>
<protein>
    <submittedName>
        <fullName evidence="2">Uncharacterized protein</fullName>
    </submittedName>
</protein>
<feature type="compositionally biased region" description="Basic and acidic residues" evidence="1">
    <location>
        <begin position="182"/>
        <end position="205"/>
    </location>
</feature>
<accession>A0A3P3YI01</accession>
<evidence type="ECO:0000256" key="1">
    <source>
        <dbReference type="SAM" id="MobiDB-lite"/>
    </source>
</evidence>
<feature type="region of interest" description="Disordered" evidence="1">
    <location>
        <begin position="182"/>
        <end position="211"/>
    </location>
</feature>
<reference evidence="2 3" key="1">
    <citation type="submission" date="2018-03" db="EMBL/GenBank/DDBJ databases">
        <authorList>
            <person name="Fogelqvist J."/>
        </authorList>
    </citation>
    <scope>NUCLEOTIDE SEQUENCE [LARGE SCALE GENOMIC DNA]</scope>
</reference>
<proteinExistence type="predicted"/>
<evidence type="ECO:0000313" key="3">
    <source>
        <dbReference type="Proteomes" id="UP000290189"/>
    </source>
</evidence>
<sequence>MTMSDGEGDDNAGRRRLAALARIIEVGARLGTSRLIRACVQDLDGNPDALLKYPRAAKAAIATVLQYEYLASPTVVNLKEALRALYWASSQYGPLPDVSDILTEIGIQIAAMSEDGWKAIEIEEVRKSVSDAIAKDPKVANVLHLQSTVTSVNNWLRQHWFHNDEPCRLERVHRMQIGDLDREEPGDRELIDSDMESKEAPPRREQGRKRAGQITIGDLRRCYNGTDKEFRSIWRQTHPLVLRYLRMRRQRV</sequence>
<dbReference type="Proteomes" id="UP000290189">
    <property type="component" value="Unassembled WGS sequence"/>
</dbReference>
<dbReference type="EMBL" id="OVEO01000012">
    <property type="protein sequence ID" value="SPQ99807.1"/>
    <property type="molecule type" value="Genomic_DNA"/>
</dbReference>
<organism evidence="2 3">
    <name type="scientific">Plasmodiophora brassicae</name>
    <name type="common">Clubroot disease agent</name>
    <dbReference type="NCBI Taxonomy" id="37360"/>
    <lineage>
        <taxon>Eukaryota</taxon>
        <taxon>Sar</taxon>
        <taxon>Rhizaria</taxon>
        <taxon>Endomyxa</taxon>
        <taxon>Phytomyxea</taxon>
        <taxon>Plasmodiophorida</taxon>
        <taxon>Plasmodiophoridae</taxon>
        <taxon>Plasmodiophora</taxon>
    </lineage>
</organism>
<keyword evidence="2" id="KW-0496">Mitochondrion</keyword>
<gene>
    <name evidence="2" type="ORF">PLBR_LOCUS7022</name>
</gene>
<dbReference type="AlphaFoldDB" id="A0A3P3YI01"/>
<name>A0A3P3YI01_PLABS</name>
<evidence type="ECO:0000313" key="2">
    <source>
        <dbReference type="EMBL" id="SPQ99807.1"/>
    </source>
</evidence>